<comment type="caution">
    <text evidence="6">The sequence shown here is derived from an EMBL/GenBank/DDBJ whole genome shotgun (WGS) entry which is preliminary data.</text>
</comment>
<keyword evidence="4" id="KW-0472">Membrane</keyword>
<proteinExistence type="predicted"/>
<dbReference type="InterPro" id="IPR027417">
    <property type="entry name" value="P-loop_NTPase"/>
</dbReference>
<dbReference type="InterPro" id="IPR019775">
    <property type="entry name" value="WD40_repeat_CS"/>
</dbReference>
<feature type="repeat" description="WD" evidence="3">
    <location>
        <begin position="669"/>
        <end position="702"/>
    </location>
</feature>
<dbReference type="PANTHER" id="PTHR19879:SF9">
    <property type="entry name" value="TRANSCRIPTION INITIATION FACTOR TFIID SUBUNIT 5"/>
    <property type="match status" value="1"/>
</dbReference>
<dbReference type="InterPro" id="IPR049052">
    <property type="entry name" value="nSTAND1"/>
</dbReference>
<dbReference type="PRINTS" id="PR00320">
    <property type="entry name" value="GPROTEINBRPT"/>
</dbReference>
<dbReference type="Pfam" id="PF20703">
    <property type="entry name" value="nSTAND1"/>
    <property type="match status" value="1"/>
</dbReference>
<feature type="repeat" description="WD" evidence="3">
    <location>
        <begin position="1085"/>
        <end position="1109"/>
    </location>
</feature>
<dbReference type="CDD" id="cd00200">
    <property type="entry name" value="WD40"/>
    <property type="match status" value="2"/>
</dbReference>
<reference evidence="6 7" key="1">
    <citation type="submission" date="2023-07" db="EMBL/GenBank/DDBJ databases">
        <authorList>
            <person name="Girao M."/>
            <person name="Carvalho M.F."/>
        </authorList>
    </citation>
    <scope>NUCLEOTIDE SEQUENCE [LARGE SCALE GENOMIC DNA]</scope>
    <source>
        <strain evidence="6 7">YIM65754</strain>
    </source>
</reference>
<organism evidence="6 7">
    <name type="scientific">Rhodococcus artemisiae</name>
    <dbReference type="NCBI Taxonomy" id="714159"/>
    <lineage>
        <taxon>Bacteria</taxon>
        <taxon>Bacillati</taxon>
        <taxon>Actinomycetota</taxon>
        <taxon>Actinomycetes</taxon>
        <taxon>Mycobacteriales</taxon>
        <taxon>Nocardiaceae</taxon>
        <taxon>Rhodococcus</taxon>
    </lineage>
</organism>
<dbReference type="Pfam" id="PF00400">
    <property type="entry name" value="WD40"/>
    <property type="match status" value="11"/>
</dbReference>
<keyword evidence="2" id="KW-0677">Repeat</keyword>
<evidence type="ECO:0000256" key="2">
    <source>
        <dbReference type="ARBA" id="ARBA00022737"/>
    </source>
</evidence>
<dbReference type="PROSITE" id="PS00678">
    <property type="entry name" value="WD_REPEATS_1"/>
    <property type="match status" value="5"/>
</dbReference>
<dbReference type="PANTHER" id="PTHR19879">
    <property type="entry name" value="TRANSCRIPTION INITIATION FACTOR TFIID"/>
    <property type="match status" value="1"/>
</dbReference>
<dbReference type="PROSITE" id="PS50082">
    <property type="entry name" value="WD_REPEATS_2"/>
    <property type="match status" value="9"/>
</dbReference>
<dbReference type="SUPFAM" id="SSF52540">
    <property type="entry name" value="P-loop containing nucleoside triphosphate hydrolases"/>
    <property type="match status" value="1"/>
</dbReference>
<dbReference type="SMART" id="SM00320">
    <property type="entry name" value="WD40"/>
    <property type="match status" value="14"/>
</dbReference>
<feature type="repeat" description="WD" evidence="3">
    <location>
        <begin position="713"/>
        <end position="747"/>
    </location>
</feature>
<dbReference type="EMBL" id="JAUTXY010000009">
    <property type="protein sequence ID" value="MEE2059722.1"/>
    <property type="molecule type" value="Genomic_DNA"/>
</dbReference>
<keyword evidence="4" id="KW-1133">Transmembrane helix</keyword>
<feature type="repeat" description="WD" evidence="3">
    <location>
        <begin position="897"/>
        <end position="938"/>
    </location>
</feature>
<dbReference type="Gene3D" id="2.130.10.10">
    <property type="entry name" value="YVTN repeat-like/Quinoprotein amine dehydrogenase"/>
    <property type="match status" value="5"/>
</dbReference>
<accession>A0ABU7LEP5</accession>
<dbReference type="Proteomes" id="UP001336020">
    <property type="component" value="Unassembled WGS sequence"/>
</dbReference>
<evidence type="ECO:0000259" key="5">
    <source>
        <dbReference type="Pfam" id="PF20703"/>
    </source>
</evidence>
<dbReference type="PROSITE" id="PS50294">
    <property type="entry name" value="WD_REPEATS_REGION"/>
    <property type="match status" value="9"/>
</dbReference>
<dbReference type="InterPro" id="IPR015943">
    <property type="entry name" value="WD40/YVTN_repeat-like_dom_sf"/>
</dbReference>
<dbReference type="InterPro" id="IPR001680">
    <property type="entry name" value="WD40_rpt"/>
</dbReference>
<feature type="repeat" description="WD" evidence="3">
    <location>
        <begin position="1212"/>
        <end position="1253"/>
    </location>
</feature>
<dbReference type="InterPro" id="IPR011047">
    <property type="entry name" value="Quinoprotein_ADH-like_sf"/>
</dbReference>
<evidence type="ECO:0000256" key="1">
    <source>
        <dbReference type="ARBA" id="ARBA00022574"/>
    </source>
</evidence>
<keyword evidence="4" id="KW-0812">Transmembrane</keyword>
<dbReference type="RefSeq" id="WP_330134936.1">
    <property type="nucleotide sequence ID" value="NZ_JAUTXY010000009.1"/>
</dbReference>
<evidence type="ECO:0000313" key="7">
    <source>
        <dbReference type="Proteomes" id="UP001336020"/>
    </source>
</evidence>
<name>A0ABU7LEP5_9NOCA</name>
<sequence>MSADEDATHGADHRRFFADQLLMLFAAAGRPALKKVVSGASAISRAVGNDRTVSVQRISDWRSGKRVPASFESVHPVLVVLIRSARELTVEPPAPGLYSLKQWETWWQAARGETGGSRSTDRSSTVIMDTRPYKGLSAYRADDARMFFGRTQSMRMLADTVVAAHGQGPVIVTGASGVGKSSLVQAGLIPLMCGGGDCVPVVFTPGPDPVGRLVEALPTLAGLDGLSGDAAADRTAVHEAMATEAEKSSVSTLLVVVDQFEDLFTQCDDPDSRTLFLALLEHMSTAGDTDAPAHVVATMRSDFYEQAVTYPALARALERRSKAVQPLDRDDLVEVISAPAKLLGVRLEPGLVDLILHDLGVLAPGDITGTELPLLSHLLDTMWDKRTGGALTVAGYRATGGVRGSIAASAERAWESLGERDREIVRTLMVHLVYVTNTGTDVKMARPLSVLLAVGSEDRAAAARVVDHFVSARVLVVHEGHVELIHDAVIVAWPRLKSWIQEDRQFAASRQQIEADAANWIESDRNRGLLYQRGRMDLLSEQGARFGGRAAGERSVAAISPAARDFLRASRRQIDWQRRRRGAALAGLVMLTIVALVMGGLAWVGKNRADEERKAAQFQQVVALSDSTRSDDPTESAHLALAATSLEGDSDVAYSRLLATQGVPLARVLVGHTGPIYGAAVSPDGATLASASDDGTVRLWSLAGDISSIGEPLVSSSNYMASVSFSPDGRYLAAGGGDGSVWIWDMSDRGSPRPVLDHRVLGSGAVHNVRYSPDGRTLAVPYDDGSVVLLDTSAPATGRFPDTRIHGHSGGVRTVSFRTDGSVLATASDDRTVRLWDVSDRSAPTPLGEPLTGFGDVAHSVGFNADGTLLAASSDDGVLWLFDTTDPRAPEQLGTPVRAHTGGVWSVSFLPDGVTLASASWDGTAKLWSVDKQARRIDELAPALTGHGGGVPALTVTPTGDTIITGGQDANLRIWTMPHRRVFVSPAALTLPVTDRTGDVVATGSYDSVVRLWHVDDGGWSRVGQVELTRPLGGGYVSALSPSGDVLAAAATSGGSVELWNVAEPAAPRRLAAPLVLATRFTSVLAFGPEGTTLVTGNDDHSVQLWDLSDPAAPEPWGEPLGGPTNLVRHAAISPDGRSLVTTSADGRIYAWDITDRSAPRSVTVTEGHSAGVNGLAFTPDSSVLVTGGDDHQVVVWDRDDAGGFTARATPLRGHTGTVYSVSVSPDGERVVSGSDDGTVRLWDVSDPDGMRAVGGPITDTGVGRWQVMFHPNGTVIAAGGDGVLRTWSLDAGAVVERICSATSGQLRELLPQFGLPLPHDEVC</sequence>
<dbReference type="InterPro" id="IPR036322">
    <property type="entry name" value="WD40_repeat_dom_sf"/>
</dbReference>
<feature type="transmembrane region" description="Helical" evidence="4">
    <location>
        <begin position="582"/>
        <end position="604"/>
    </location>
</feature>
<feature type="repeat" description="WD" evidence="3">
    <location>
        <begin position="1121"/>
        <end position="1162"/>
    </location>
</feature>
<dbReference type="SUPFAM" id="SSF50998">
    <property type="entry name" value="Quinoprotein alcohol dehydrogenase-like"/>
    <property type="match status" value="1"/>
</dbReference>
<evidence type="ECO:0000313" key="6">
    <source>
        <dbReference type="EMBL" id="MEE2059722.1"/>
    </source>
</evidence>
<dbReference type="InterPro" id="IPR020472">
    <property type="entry name" value="WD40_PAC1"/>
</dbReference>
<protein>
    <submittedName>
        <fullName evidence="6">WD40 repeat domain-containing protein</fullName>
    </submittedName>
</protein>
<evidence type="ECO:0000256" key="4">
    <source>
        <dbReference type="SAM" id="Phobius"/>
    </source>
</evidence>
<keyword evidence="1 3" id="KW-0853">WD repeat</keyword>
<evidence type="ECO:0000256" key="3">
    <source>
        <dbReference type="PROSITE-ProRule" id="PRU00221"/>
    </source>
</evidence>
<keyword evidence="7" id="KW-1185">Reference proteome</keyword>
<gene>
    <name evidence="6" type="ORF">Q7514_19570</name>
</gene>
<feature type="repeat" description="WD" evidence="3">
    <location>
        <begin position="1166"/>
        <end position="1198"/>
    </location>
</feature>
<feature type="repeat" description="WD" evidence="3">
    <location>
        <begin position="944"/>
        <end position="985"/>
    </location>
</feature>
<feature type="domain" description="Novel STAND NTPase 1" evidence="5">
    <location>
        <begin position="132"/>
        <end position="527"/>
    </location>
</feature>
<dbReference type="SUPFAM" id="SSF50978">
    <property type="entry name" value="WD40 repeat-like"/>
    <property type="match status" value="1"/>
</dbReference>
<feature type="repeat" description="WD" evidence="3">
    <location>
        <begin position="805"/>
        <end position="846"/>
    </location>
</feature>